<reference evidence="6 7" key="1">
    <citation type="submission" date="2021-03" db="EMBL/GenBank/DDBJ databases">
        <title>Enterococcal diversity collection.</title>
        <authorList>
            <person name="Gilmore M.S."/>
            <person name="Schwartzman J."/>
            <person name="Van Tyne D."/>
            <person name="Martin M."/>
            <person name="Earl A.M."/>
            <person name="Manson A.L."/>
            <person name="Straub T."/>
            <person name="Salamzade R."/>
            <person name="Saavedra J."/>
            <person name="Lebreton F."/>
            <person name="Prichula J."/>
            <person name="Schaufler K."/>
            <person name="Gaca A."/>
            <person name="Sgardioli B."/>
            <person name="Wagenaar J."/>
            <person name="Strong T."/>
        </authorList>
    </citation>
    <scope>NUCLEOTIDE SEQUENCE [LARGE SCALE GENOMIC DNA]</scope>
    <source>
        <strain evidence="6 7">DIV0869a</strain>
    </source>
</reference>
<evidence type="ECO:0000256" key="5">
    <source>
        <dbReference type="ARBA" id="ARBA00023002"/>
    </source>
</evidence>
<dbReference type="PANTHER" id="PTHR32332:SF18">
    <property type="entry name" value="2-NITROPROPANE DIOXYGENASE"/>
    <property type="match status" value="1"/>
</dbReference>
<evidence type="ECO:0000256" key="4">
    <source>
        <dbReference type="ARBA" id="ARBA00022643"/>
    </source>
</evidence>
<keyword evidence="5" id="KW-0560">Oxidoreductase</keyword>
<dbReference type="InterPro" id="IPR013785">
    <property type="entry name" value="Aldolase_TIM"/>
</dbReference>
<dbReference type="Proteomes" id="UP000664632">
    <property type="component" value="Unassembled WGS sequence"/>
</dbReference>
<dbReference type="GO" id="GO:0004497">
    <property type="term" value="F:monooxygenase activity"/>
    <property type="evidence" value="ECO:0007669"/>
    <property type="project" value="UniProtKB-KW"/>
</dbReference>
<comment type="function">
    <text evidence="1">Nitronate monooxygenase that uses molecular oxygen to catalyze the oxidative denitrification of alkyl nitronates. Acts on propionate 3-nitronate (P3N), the presumed physiological substrate. Probably functions in the detoxification of P3N, a metabolic poison produced by plants and fungi as a defense mechanism.</text>
</comment>
<evidence type="ECO:0000256" key="1">
    <source>
        <dbReference type="ARBA" id="ARBA00003535"/>
    </source>
</evidence>
<dbReference type="RefSeq" id="WP_207113468.1">
    <property type="nucleotide sequence ID" value="NZ_JAFLWD010000036.1"/>
</dbReference>
<comment type="caution">
    <text evidence="6">The sequence shown here is derived from an EMBL/GenBank/DDBJ whole genome shotgun (WGS) entry which is preliminary data.</text>
</comment>
<dbReference type="PANTHER" id="PTHR32332">
    <property type="entry name" value="2-NITROPROPANE DIOXYGENASE"/>
    <property type="match status" value="1"/>
</dbReference>
<dbReference type="EMBL" id="JAFLWD010000036">
    <property type="protein sequence ID" value="MBO0441488.1"/>
    <property type="molecule type" value="Genomic_DNA"/>
</dbReference>
<proteinExistence type="predicted"/>
<dbReference type="Pfam" id="PF03060">
    <property type="entry name" value="NMO"/>
    <property type="match status" value="1"/>
</dbReference>
<evidence type="ECO:0000256" key="3">
    <source>
        <dbReference type="ARBA" id="ARBA00022630"/>
    </source>
</evidence>
<accession>A0ABS3H2V2</accession>
<dbReference type="SUPFAM" id="SSF51412">
    <property type="entry name" value="Inosine monophosphate dehydrogenase (IMPDH)"/>
    <property type="match status" value="1"/>
</dbReference>
<evidence type="ECO:0000313" key="6">
    <source>
        <dbReference type="EMBL" id="MBO0441488.1"/>
    </source>
</evidence>
<protein>
    <recommendedName>
        <fullName evidence="2">Probable nitronate monooxygenase</fullName>
    </recommendedName>
</protein>
<keyword evidence="7" id="KW-1185">Reference proteome</keyword>
<keyword evidence="3" id="KW-0285">Flavoprotein</keyword>
<dbReference type="InterPro" id="IPR004136">
    <property type="entry name" value="NMO"/>
</dbReference>
<evidence type="ECO:0000256" key="2">
    <source>
        <dbReference type="ARBA" id="ARBA00013457"/>
    </source>
</evidence>
<sequence>MSLKPLVIDKLVAKVPIIQGGMGIGVSLANLAGAVGREGGIGILSTAQIGYKEELFEKAPMRANMNAIKTEFDKAKAIADGGLIGFNIMAATFHYDRYVKRYVEVGADVIISGAGLPINLPELVAGSKTKIAPIVSSNKAAKVLLSTWKKRYNKTADFVVIEGPDAGGHLGFKAETLSKSIEQMDEEIVKIVDTINTFGQEFNRDIPVIFAGGVFERSDIEHYISLGCSGVQMATRFVVTEECDAPEAFKKAYINAGKEDITIIKSPVGMPGRAIINQFSERIQHEQVPVKKCRSCLSLKHCDRETIPYCITETLLNAVTKNPDHALVFAGSNAYKIKEKTTVKAIFNELTTA</sequence>
<name>A0ABS3H2V2_9ENTE</name>
<keyword evidence="6" id="KW-0503">Monooxygenase</keyword>
<gene>
    <name evidence="6" type="ORF">JZO69_14055</name>
</gene>
<dbReference type="CDD" id="cd04730">
    <property type="entry name" value="NPD_like"/>
    <property type="match status" value="1"/>
</dbReference>
<keyword evidence="4" id="KW-0288">FMN</keyword>
<organism evidence="6 7">
    <name type="scientific">Candidatus Enterococcus ikei</name>
    <dbReference type="NCBI Taxonomy" id="2815326"/>
    <lineage>
        <taxon>Bacteria</taxon>
        <taxon>Bacillati</taxon>
        <taxon>Bacillota</taxon>
        <taxon>Bacilli</taxon>
        <taxon>Lactobacillales</taxon>
        <taxon>Enterococcaceae</taxon>
        <taxon>Enterococcus</taxon>
    </lineage>
</organism>
<dbReference type="Gene3D" id="3.20.20.70">
    <property type="entry name" value="Aldolase class I"/>
    <property type="match status" value="1"/>
</dbReference>
<evidence type="ECO:0000313" key="7">
    <source>
        <dbReference type="Proteomes" id="UP000664632"/>
    </source>
</evidence>